<dbReference type="PROSITE" id="PS51257">
    <property type="entry name" value="PROKAR_LIPOPROTEIN"/>
    <property type="match status" value="1"/>
</dbReference>
<keyword evidence="1" id="KW-0732">Signal</keyword>
<organism evidence="2 3">
    <name type="scientific">Listeria welshimeri</name>
    <dbReference type="NCBI Taxonomy" id="1643"/>
    <lineage>
        <taxon>Bacteria</taxon>
        <taxon>Bacillati</taxon>
        <taxon>Bacillota</taxon>
        <taxon>Bacilli</taxon>
        <taxon>Bacillales</taxon>
        <taxon>Listeriaceae</taxon>
        <taxon>Listeria</taxon>
    </lineage>
</organism>
<dbReference type="AlphaFoldDB" id="A0A7X0T705"/>
<reference evidence="2 3" key="1">
    <citation type="submission" date="2020-03" db="EMBL/GenBank/DDBJ databases">
        <title>Soil Listeria distribution.</title>
        <authorList>
            <person name="Liao J."/>
            <person name="Wiedmann M."/>
        </authorList>
    </citation>
    <scope>NUCLEOTIDE SEQUENCE [LARGE SCALE GENOMIC DNA]</scope>
    <source>
        <strain evidence="2 3">FSL L7-1829</strain>
    </source>
</reference>
<feature type="chain" id="PRO_5038875402" description="Lipoprotein" evidence="1">
    <location>
        <begin position="23"/>
        <end position="192"/>
    </location>
</feature>
<proteinExistence type="predicted"/>
<evidence type="ECO:0000256" key="1">
    <source>
        <dbReference type="SAM" id="SignalP"/>
    </source>
</evidence>
<evidence type="ECO:0008006" key="4">
    <source>
        <dbReference type="Google" id="ProtNLM"/>
    </source>
</evidence>
<evidence type="ECO:0000313" key="2">
    <source>
        <dbReference type="EMBL" id="MBC1323770.1"/>
    </source>
</evidence>
<comment type="caution">
    <text evidence="2">The sequence shown here is derived from an EMBL/GenBank/DDBJ whole genome shotgun (WGS) entry which is preliminary data.</text>
</comment>
<sequence length="192" mass="21929">MKKKLVMMLLLVIVLASCSLQNQKVSKNTKIAKNISTQADYEIPKDFDDLVANSKDIVKVKFIKNKDIGDNGSTTSEVEILKAYKGDLKKADTIDISEPWHLTNNKYTAVENYIAMEEGQTYTLFLSDAVDKVRPLVSMGYGKFSETLKEKQGFIQEYNLLGEIQKYDFLGGIDDELKTYQQIKKQVFEKYK</sequence>
<protein>
    <recommendedName>
        <fullName evidence="4">Lipoprotein</fullName>
    </recommendedName>
</protein>
<accession>A0A7X0T705</accession>
<name>A0A7X0T705_LISWE</name>
<evidence type="ECO:0000313" key="3">
    <source>
        <dbReference type="Proteomes" id="UP000522007"/>
    </source>
</evidence>
<gene>
    <name evidence="2" type="ORF">HB853_12600</name>
</gene>
<dbReference type="EMBL" id="JAAROP010000017">
    <property type="protein sequence ID" value="MBC1323770.1"/>
    <property type="molecule type" value="Genomic_DNA"/>
</dbReference>
<dbReference type="Proteomes" id="UP000522007">
    <property type="component" value="Unassembled WGS sequence"/>
</dbReference>
<feature type="signal peptide" evidence="1">
    <location>
        <begin position="1"/>
        <end position="22"/>
    </location>
</feature>